<reference evidence="1" key="1">
    <citation type="submission" date="2022-04" db="EMBL/GenBank/DDBJ databases">
        <title>Carnegiea gigantea Genome sequencing and assembly v2.</title>
        <authorList>
            <person name="Copetti D."/>
            <person name="Sanderson M.J."/>
            <person name="Burquez A."/>
            <person name="Wojciechowski M.F."/>
        </authorList>
    </citation>
    <scope>NUCLEOTIDE SEQUENCE</scope>
    <source>
        <strain evidence="1">SGP5-SGP5p</strain>
        <tissue evidence="1">Aerial part</tissue>
    </source>
</reference>
<keyword evidence="2" id="KW-1185">Reference proteome</keyword>
<proteinExistence type="predicted"/>
<dbReference type="Proteomes" id="UP001153076">
    <property type="component" value="Unassembled WGS sequence"/>
</dbReference>
<organism evidence="1 2">
    <name type="scientific">Carnegiea gigantea</name>
    <dbReference type="NCBI Taxonomy" id="171969"/>
    <lineage>
        <taxon>Eukaryota</taxon>
        <taxon>Viridiplantae</taxon>
        <taxon>Streptophyta</taxon>
        <taxon>Embryophyta</taxon>
        <taxon>Tracheophyta</taxon>
        <taxon>Spermatophyta</taxon>
        <taxon>Magnoliopsida</taxon>
        <taxon>eudicotyledons</taxon>
        <taxon>Gunneridae</taxon>
        <taxon>Pentapetalae</taxon>
        <taxon>Caryophyllales</taxon>
        <taxon>Cactineae</taxon>
        <taxon>Cactaceae</taxon>
        <taxon>Cactoideae</taxon>
        <taxon>Echinocereeae</taxon>
        <taxon>Carnegiea</taxon>
    </lineage>
</organism>
<dbReference type="EMBL" id="JAKOGI010000306">
    <property type="protein sequence ID" value="KAJ8437338.1"/>
    <property type="molecule type" value="Genomic_DNA"/>
</dbReference>
<protein>
    <submittedName>
        <fullName evidence="1">Uncharacterized protein</fullName>
    </submittedName>
</protein>
<name>A0A9Q1QCM1_9CARY</name>
<accession>A0A9Q1QCM1</accession>
<evidence type="ECO:0000313" key="1">
    <source>
        <dbReference type="EMBL" id="KAJ8437338.1"/>
    </source>
</evidence>
<comment type="caution">
    <text evidence="1">The sequence shown here is derived from an EMBL/GenBank/DDBJ whole genome shotgun (WGS) entry which is preliminary data.</text>
</comment>
<sequence>MLALWNKFLGVVSSSMPISGEKVYSTSKSGGLKCSLLHHIPILEGAQRGREKLHLTKIFKGIKIVRSQKPLRPHVLTIEDNTPQRKILGVGVTTSVKPISAYSVTMLAKALDEVRLTREPLPATTYRQKLKSIVVYSPDEQGMSNVQRSKLNSRKAILLPQDGIK</sequence>
<dbReference type="AlphaFoldDB" id="A0A9Q1QCM1"/>
<evidence type="ECO:0000313" key="2">
    <source>
        <dbReference type="Proteomes" id="UP001153076"/>
    </source>
</evidence>
<gene>
    <name evidence="1" type="ORF">Cgig2_015069</name>
</gene>